<protein>
    <submittedName>
        <fullName evidence="2">Putative hydrolase or acyltransferase of alpha/beta superfamily</fullName>
    </submittedName>
</protein>
<dbReference type="SUPFAM" id="SSF53474">
    <property type="entry name" value="alpha/beta-Hydrolases"/>
    <property type="match status" value="1"/>
</dbReference>
<keyword evidence="2" id="KW-0012">Acyltransferase</keyword>
<dbReference type="GO" id="GO:0016746">
    <property type="term" value="F:acyltransferase activity"/>
    <property type="evidence" value="ECO:0007669"/>
    <property type="project" value="UniProtKB-KW"/>
</dbReference>
<accession>A0A1P8UPI6</accession>
<dbReference type="InterPro" id="IPR000073">
    <property type="entry name" value="AB_hydrolase_1"/>
</dbReference>
<gene>
    <name evidence="2" type="ORF">Ga0080574_TMP982</name>
</gene>
<keyword evidence="2" id="KW-0808">Transferase</keyword>
<dbReference type="AlphaFoldDB" id="A0A1P8UPI6"/>
<dbReference type="OrthoDB" id="9785847at2"/>
<dbReference type="Gene3D" id="3.40.50.1820">
    <property type="entry name" value="alpha/beta hydrolase"/>
    <property type="match status" value="1"/>
</dbReference>
<dbReference type="PANTHER" id="PTHR43433:SF5">
    <property type="entry name" value="AB HYDROLASE-1 DOMAIN-CONTAINING PROTEIN"/>
    <property type="match status" value="1"/>
</dbReference>
<dbReference type="PANTHER" id="PTHR43433">
    <property type="entry name" value="HYDROLASE, ALPHA/BETA FOLD FAMILY PROTEIN"/>
    <property type="match status" value="1"/>
</dbReference>
<name>A0A1P8UPI6_9RHOB</name>
<sequence>MSKIEYVQADGARIGYRDDGDGPALVLVHGTGGDGEDNWGEVLRGLPGRRILRSDYAGSGLTEDATERLTLDRLADQVLAAADHAGVETFDLAGFSLGAAVALRIAARHPDRVRRLVSLGGFVTGGDPRSRLQFDHWVELAGRDREALARLILLTGFSADFVAGMGDLDAVVAQMVEVTHWEGMARQAMLDKIVDVSADLAAIRAPTLVLGNRHDQMVPPSASVALAAGIAGARLGWIDGPHLSPMECPEAVAAAIAGFLGASG</sequence>
<dbReference type="GO" id="GO:0004806">
    <property type="term" value="F:triacylglycerol lipase activity"/>
    <property type="evidence" value="ECO:0007669"/>
    <property type="project" value="TreeGrafter"/>
</dbReference>
<dbReference type="InterPro" id="IPR029058">
    <property type="entry name" value="AB_hydrolase_fold"/>
</dbReference>
<dbReference type="PRINTS" id="PR00111">
    <property type="entry name" value="ABHYDROLASE"/>
</dbReference>
<feature type="domain" description="AB hydrolase-1" evidence="1">
    <location>
        <begin position="23"/>
        <end position="246"/>
    </location>
</feature>
<evidence type="ECO:0000259" key="1">
    <source>
        <dbReference type="Pfam" id="PF00561"/>
    </source>
</evidence>
<dbReference type="InterPro" id="IPR050471">
    <property type="entry name" value="AB_hydrolase"/>
</dbReference>
<reference evidence="2 3" key="1">
    <citation type="submission" date="2016-04" db="EMBL/GenBank/DDBJ databases">
        <title>Deep-sea bacteria in the southern Pacific.</title>
        <authorList>
            <person name="Tang K."/>
        </authorList>
    </citation>
    <scope>NUCLEOTIDE SEQUENCE [LARGE SCALE GENOMIC DNA]</scope>
    <source>
        <strain evidence="2 3">JLT2014</strain>
    </source>
</reference>
<dbReference type="RefSeq" id="WP_076695746.1">
    <property type="nucleotide sequence ID" value="NZ_CP015093.1"/>
</dbReference>
<dbReference type="STRING" id="1250539.Ga0080574_TMP982"/>
<dbReference type="KEGG" id="paby:Ga0080574_TMP982"/>
<dbReference type="EMBL" id="CP015093">
    <property type="protein sequence ID" value="APZ51316.1"/>
    <property type="molecule type" value="Genomic_DNA"/>
</dbReference>
<keyword evidence="2" id="KW-0378">Hydrolase</keyword>
<organism evidence="2 3">
    <name type="scientific">Salipiger abyssi</name>
    <dbReference type="NCBI Taxonomy" id="1250539"/>
    <lineage>
        <taxon>Bacteria</taxon>
        <taxon>Pseudomonadati</taxon>
        <taxon>Pseudomonadota</taxon>
        <taxon>Alphaproteobacteria</taxon>
        <taxon>Rhodobacterales</taxon>
        <taxon>Roseobacteraceae</taxon>
        <taxon>Salipiger</taxon>
    </lineage>
</organism>
<dbReference type="Proteomes" id="UP000187059">
    <property type="component" value="Chromosome"/>
</dbReference>
<keyword evidence="3" id="KW-1185">Reference proteome</keyword>
<dbReference type="GO" id="GO:0046503">
    <property type="term" value="P:glycerolipid catabolic process"/>
    <property type="evidence" value="ECO:0007669"/>
    <property type="project" value="TreeGrafter"/>
</dbReference>
<evidence type="ECO:0000313" key="2">
    <source>
        <dbReference type="EMBL" id="APZ51316.1"/>
    </source>
</evidence>
<dbReference type="Pfam" id="PF00561">
    <property type="entry name" value="Abhydrolase_1"/>
    <property type="match status" value="1"/>
</dbReference>
<evidence type="ECO:0000313" key="3">
    <source>
        <dbReference type="Proteomes" id="UP000187059"/>
    </source>
</evidence>
<proteinExistence type="predicted"/>